<evidence type="ECO:0000259" key="3">
    <source>
        <dbReference type="Pfam" id="PF14349"/>
    </source>
</evidence>
<feature type="chain" id="PRO_5028916756" evidence="2">
    <location>
        <begin position="31"/>
        <end position="2437"/>
    </location>
</feature>
<feature type="domain" description="Gliding motility protein SprA N-terminal" evidence="3">
    <location>
        <begin position="1115"/>
        <end position="1609"/>
    </location>
</feature>
<dbReference type="Pfam" id="PF14349">
    <property type="entry name" value="SprA_N"/>
    <property type="match status" value="2"/>
</dbReference>
<evidence type="ECO:0000313" key="4">
    <source>
        <dbReference type="EMBL" id="QNJ97819.1"/>
    </source>
</evidence>
<feature type="region of interest" description="Disordered" evidence="1">
    <location>
        <begin position="1908"/>
        <end position="1984"/>
    </location>
</feature>
<feature type="compositionally biased region" description="Gly residues" evidence="1">
    <location>
        <begin position="1909"/>
        <end position="1931"/>
    </location>
</feature>
<evidence type="ECO:0000313" key="5">
    <source>
        <dbReference type="Proteomes" id="UP000515514"/>
    </source>
</evidence>
<feature type="compositionally biased region" description="Polar residues" evidence="1">
    <location>
        <begin position="1140"/>
        <end position="1161"/>
    </location>
</feature>
<name>A0A7G8PU03_9FLAO</name>
<feature type="compositionally biased region" description="Gly residues" evidence="1">
    <location>
        <begin position="1969"/>
        <end position="1984"/>
    </location>
</feature>
<feature type="signal peptide" evidence="2">
    <location>
        <begin position="1"/>
        <end position="30"/>
    </location>
</feature>
<dbReference type="KEGG" id="alti:ALE3EI_1254"/>
<proteinExistence type="predicted"/>
<sequence length="2437" mass="273168">MGAKNYDYKRSFFKLIIVLSIIFGSTTAVTAQDSTATGSVMGRMELPNPQSIEDLYTYDPITDRYIYTQAIGDFNITYPIILTPEEYQDLILREQMKAYFKEKIDAADGRKEGSEELQKNLLPTFYVNSNFFESIFGGNTIEVIPQGSVEMDLGLLYTKQDNPSFSPRNRSNLSFDFDQRISLSLLGKVGERLQVTANYDTQSTFDFQNQIKLEYTPTEDDIIQKIEVGNVSMPLNSSLIQGAQSLFGVKTQLQFGKTTITGVFSEQKSETRTVVAEGGATITDFELFALDYDENRHFFLAHYFRDNYDRVLRQYPFINSNVQITRAEVWITNRTNRTENVRNIVALQDVGESDPANVGLAVPPGGFINKPRGSYPDNSNNDFNPFGIDDNSVPSILNPAIRDIATVQQGFSGVQVSEGIDYVTLENARRLQPNEYQLNSQMGYISLNQRLNNDEVLAVSFQFTVGGKVYQVGEFSNDGVEATGQTIPGDPSNPGEPPTGGLPQNLVVKLLKSNITNVNEPVWDLMMKNIYPLGAFQLEQEDFRLNILYTDPSPLNYITPAPGTPEFPAVPLPEDVEDTVLLRVFNLDRLNFNNDPQQGGDGFFDFLPGVTVDTQNGRIIFTSVEPFGEYLFNKLDNDAGGPENYDIPSTYNANQNKYVFRTLYESTKTQAEQQQSEKNKFQLKGSYKSTGADGIPIGAFNVPQGSVTVTAGGRVLVEGVDYTVNYQLGRVQILDPALLNSNTPINITTENNTLFGQQTKRFTGLNVEHKFNENFQVGATYLNLNERPLTQKSSYNVEPINNTIFGVNANFSTEVPFLTRLVNKLPNIDTDVESNISLRGEFAYLMPGAPKVSDFDGKATVYVDDFEASQTELDISAPLNWYLSSVPIGLGGEQSNGNFAYNYNRSLLNWYTIDPIFYSSQRPSGIGDEDLSSPFTRRVFRDEIFPNQDIIQGQTQALFTLDLAYYPGTRGPYNFNPAAGGTNTLPNPQDRFGGISRQLTTTDFERSNVEYIQFWIMDPFIYDENAGNTGGKLRFNLGNISEDILKDGRKQYENGLPQDGGTTNTTPTAWGKVPTNQSLVYTFDTQGQERINQDIGYDGLNDGEEASQFPAFAGLNDPAGDNYLYFLQAEGNILERYLQYNGSEGNSPDNVTNTNRGSTPQPDVEDINRDNTMNTVDSYFEYEIDIVPGMDIDNNDYITDVKELDVTLQNNETIPVRWVQFKVPISEPDQAINGIADFRSIRFMRMYLTEFANNTILRFGTLELVRGDYRRYEQTLDLTGEDPDMDDTIFENEAVSIEQNENRQPIPYVLPPGVIREELNNNNNLIRQNEQSLALRVCGLEPGDGRGVYKNFNVDMRQYENLEMFIHAESLINENALSDGDMVAFIRLGNDLSQNFYEIQIPLNPTSFGVTSREDIWPIENRLNLPLRLLQEVKTRTLGDPTIDPTQITFYDQSELDETGADGPENDLRIGIRGNPSFGNVRVIMLGMRNTTGSEICGEVWFNELRLSELKNQGGWAAVASMDANMADFATVSATAGRSTVGFGSIEQGPNQRSREDLQQYDVVTNFNLGQLLPQKWGIQLPFNYGRAEELITPQYDPEFQDIELDQRLDNTESEAEKDAIKEQSVDYTKRQSVNFIGVRKDRTGDGTPMPYDIENFTFSYSYNQVDHHDFEIEDALEQTVNVGATYNYSFVQKPYEPFKKNDSLFTGKYWQFLKDINFNYLPTNISASSNIIRQYNEQKFRELNLLPGNIGLPVLYQRNFLFDWQYTINYNLTKSLRFNFNSSNNRVVTNYIDDEGFADNSIGVWDGFFEVGDPNQHFQSLQLNYDLPFDKFPFLKFIRATYSYTGDFQWQDGSDLFNSIPITLSDGTTETYDLGNSVQNASTHRINSSLDMNSFYRYLGFTKITSSSGGGARGGGGRAGNDTGRGGDGGGKGDEDGKGDGGGDEKTPSVNSLSTGDGGDGGDARRGAAGGGRTAAGGGSGGSLSGGDKAVNTLIGLLTSIKKIQFNYEENNGIFLPGYTPSVGFAGTLKPTAGFTFGSQREIRELAARKGWLTLYPEYNEQYTEVETRQLDAQINMELLPDLKIDFNGNRIYSENYAENYIVEDGLYRSLAPNTFGNFSISTLLIKTAFGTSDENSSDAFNDFRSNRLVVADRLATDFYGSPNFPRDEDGYPVGFGKGSQNVLLPAFLAAYKGSDASSEKTGIFRDVPLPNWDVKYTGLMNLAWFKKRFKRFSVQHGYRAGYTVNQFQTNLDYDPNNPSATDQAGNFKSRIFLTNVNLTEQFSPLIRIDFEMKNSIKILAELRKDRALSLSFANNLLTEIQGNEIVLGLGYRIKDLKIGTNFGGNKKILKSDLNFKLDLSRRDNKTIIRYLDIQNNQTTAGQTIYGLQFTADYALSKNLTALFYYDHSFSEYAISTAFPQTTIRSGFTLRYNFGN</sequence>
<evidence type="ECO:0000256" key="1">
    <source>
        <dbReference type="SAM" id="MobiDB-lite"/>
    </source>
</evidence>
<protein>
    <submittedName>
        <fullName evidence="4">SprA protein</fullName>
    </submittedName>
</protein>
<dbReference type="NCBIfam" id="TIGR04189">
    <property type="entry name" value="surface_SprA"/>
    <property type="match status" value="1"/>
</dbReference>
<dbReference type="InterPro" id="IPR026377">
    <property type="entry name" value="Cell_surface_SprA"/>
</dbReference>
<accession>A0A7G8PU03</accession>
<keyword evidence="2" id="KW-0732">Signal</keyword>
<dbReference type="Proteomes" id="UP000515514">
    <property type="component" value="Chromosome"/>
</dbReference>
<organism evidence="4 5">
    <name type="scientific">Constantimarinum furrinae</name>
    <dbReference type="NCBI Taxonomy" id="2562285"/>
    <lineage>
        <taxon>Bacteria</taxon>
        <taxon>Pseudomonadati</taxon>
        <taxon>Bacteroidota</taxon>
        <taxon>Flavobacteriia</taxon>
        <taxon>Flavobacteriales</taxon>
        <taxon>Flavobacteriaceae</taxon>
        <taxon>Altibacter/Constantimarinum group</taxon>
        <taxon>Constantimarinum</taxon>
    </lineage>
</organism>
<dbReference type="EMBL" id="CP052909">
    <property type="protein sequence ID" value="QNJ97819.1"/>
    <property type="molecule type" value="Genomic_DNA"/>
</dbReference>
<feature type="region of interest" description="Disordered" evidence="1">
    <location>
        <begin position="481"/>
        <end position="501"/>
    </location>
</feature>
<feature type="region of interest" description="Disordered" evidence="1">
    <location>
        <begin position="1140"/>
        <end position="1170"/>
    </location>
</feature>
<dbReference type="RefSeq" id="WP_394367149.1">
    <property type="nucleotide sequence ID" value="NZ_CP052909.1"/>
</dbReference>
<feature type="compositionally biased region" description="Basic and acidic residues" evidence="1">
    <location>
        <begin position="1932"/>
        <end position="1948"/>
    </location>
</feature>
<evidence type="ECO:0000256" key="2">
    <source>
        <dbReference type="SAM" id="SignalP"/>
    </source>
</evidence>
<dbReference type="InterPro" id="IPR025684">
    <property type="entry name" value="SprA_N_dom"/>
</dbReference>
<gene>
    <name evidence="4" type="ORF">ALE3EI_1254</name>
</gene>
<reference evidence="4 5" key="1">
    <citation type="submission" date="2020-04" db="EMBL/GenBank/DDBJ databases">
        <title>Genome sequence of Altibacter aquimarinus strain ALE3EI.</title>
        <authorList>
            <person name="Oh H.-M."/>
            <person name="Jang D."/>
        </authorList>
    </citation>
    <scope>NUCLEOTIDE SEQUENCE [LARGE SCALE GENOMIC DNA]</scope>
    <source>
        <strain evidence="4 5">ALE3EI</strain>
    </source>
</reference>
<keyword evidence="5" id="KW-1185">Reference proteome</keyword>
<feature type="domain" description="Gliding motility protein SprA N-terminal" evidence="3">
    <location>
        <begin position="52"/>
        <end position="444"/>
    </location>
</feature>